<comment type="caution">
    <text evidence="1">The sequence shown here is derived from an EMBL/GenBank/DDBJ whole genome shotgun (WGS) entry which is preliminary data.</text>
</comment>
<keyword evidence="2" id="KW-1185">Reference proteome</keyword>
<dbReference type="EMBL" id="JAINUG010000002">
    <property type="protein sequence ID" value="KAJ8418115.1"/>
    <property type="molecule type" value="Genomic_DNA"/>
</dbReference>
<dbReference type="AlphaFoldDB" id="A0AAD7TBZ8"/>
<accession>A0AAD7TBZ8</accession>
<evidence type="ECO:0000313" key="1">
    <source>
        <dbReference type="EMBL" id="KAJ8418115.1"/>
    </source>
</evidence>
<protein>
    <submittedName>
        <fullName evidence="1">Uncharacterized protein</fullName>
    </submittedName>
</protein>
<evidence type="ECO:0000313" key="2">
    <source>
        <dbReference type="Proteomes" id="UP001221898"/>
    </source>
</evidence>
<gene>
    <name evidence="1" type="ORF">AAFF_G00138240</name>
</gene>
<sequence>MQTVSDLSSKCHHAHGPATQRVITTAEWLFKPPHRSPRLGSPRALIWMGGRVRARVGVDGTAPLLSSDG</sequence>
<proteinExistence type="predicted"/>
<dbReference type="Proteomes" id="UP001221898">
    <property type="component" value="Unassembled WGS sequence"/>
</dbReference>
<name>A0AAD7TBZ8_9TELE</name>
<reference evidence="1" key="1">
    <citation type="journal article" date="2023" name="Science">
        <title>Genome structures resolve the early diversification of teleost fishes.</title>
        <authorList>
            <person name="Parey E."/>
            <person name="Louis A."/>
            <person name="Montfort J."/>
            <person name="Bouchez O."/>
            <person name="Roques C."/>
            <person name="Iampietro C."/>
            <person name="Lluch J."/>
            <person name="Castinel A."/>
            <person name="Donnadieu C."/>
            <person name="Desvignes T."/>
            <person name="Floi Bucao C."/>
            <person name="Jouanno E."/>
            <person name="Wen M."/>
            <person name="Mejri S."/>
            <person name="Dirks R."/>
            <person name="Jansen H."/>
            <person name="Henkel C."/>
            <person name="Chen W.J."/>
            <person name="Zahm M."/>
            <person name="Cabau C."/>
            <person name="Klopp C."/>
            <person name="Thompson A.W."/>
            <person name="Robinson-Rechavi M."/>
            <person name="Braasch I."/>
            <person name="Lecointre G."/>
            <person name="Bobe J."/>
            <person name="Postlethwait J.H."/>
            <person name="Berthelot C."/>
            <person name="Roest Crollius H."/>
            <person name="Guiguen Y."/>
        </authorList>
    </citation>
    <scope>NUCLEOTIDE SEQUENCE</scope>
    <source>
        <strain evidence="1">NC1722</strain>
    </source>
</reference>
<organism evidence="1 2">
    <name type="scientific">Aldrovandia affinis</name>
    <dbReference type="NCBI Taxonomy" id="143900"/>
    <lineage>
        <taxon>Eukaryota</taxon>
        <taxon>Metazoa</taxon>
        <taxon>Chordata</taxon>
        <taxon>Craniata</taxon>
        <taxon>Vertebrata</taxon>
        <taxon>Euteleostomi</taxon>
        <taxon>Actinopterygii</taxon>
        <taxon>Neopterygii</taxon>
        <taxon>Teleostei</taxon>
        <taxon>Notacanthiformes</taxon>
        <taxon>Halosauridae</taxon>
        <taxon>Aldrovandia</taxon>
    </lineage>
</organism>